<dbReference type="InterPro" id="IPR045676">
    <property type="entry name" value="DUF6194"/>
</dbReference>
<feature type="domain" description="DUF6194" evidence="1">
    <location>
        <begin position="6"/>
        <end position="143"/>
    </location>
</feature>
<comment type="caution">
    <text evidence="2">The sequence shown here is derived from an EMBL/GenBank/DDBJ whole genome shotgun (WGS) entry which is preliminary data.</text>
</comment>
<reference evidence="3" key="1">
    <citation type="journal article" date="2019" name="Int. J. Syst. Evol. Microbiol.">
        <title>The Global Catalogue of Microorganisms (GCM) 10K type strain sequencing project: providing services to taxonomists for standard genome sequencing and annotation.</title>
        <authorList>
            <consortium name="The Broad Institute Genomics Platform"/>
            <consortium name="The Broad Institute Genome Sequencing Center for Infectious Disease"/>
            <person name="Wu L."/>
            <person name="Ma J."/>
        </authorList>
    </citation>
    <scope>NUCLEOTIDE SEQUENCE [LARGE SCALE GENOMIC DNA]</scope>
    <source>
        <strain evidence="3">CCTCC AB 2013263</strain>
    </source>
</reference>
<dbReference type="EMBL" id="JBHRZF010000229">
    <property type="protein sequence ID" value="MFC3863060.1"/>
    <property type="molecule type" value="Genomic_DNA"/>
</dbReference>
<dbReference type="RefSeq" id="WP_380080995.1">
    <property type="nucleotide sequence ID" value="NZ_JBHRZF010000229.1"/>
</dbReference>
<dbReference type="Proteomes" id="UP001595748">
    <property type="component" value="Unassembled WGS sequence"/>
</dbReference>
<accession>A0ABV8AD67</accession>
<organism evidence="2 3">
    <name type="scientific">Deinococcus antarcticus</name>
    <dbReference type="NCBI Taxonomy" id="1298767"/>
    <lineage>
        <taxon>Bacteria</taxon>
        <taxon>Thermotogati</taxon>
        <taxon>Deinococcota</taxon>
        <taxon>Deinococci</taxon>
        <taxon>Deinococcales</taxon>
        <taxon>Deinococcaceae</taxon>
        <taxon>Deinococcus</taxon>
    </lineage>
</organism>
<sequence length="143" mass="16403">MNHDRTRILTALHNLLPDASVTESQGSFFWFAAGDEKKRLPFLTLVTRDEYDVASRLSRPGVYRLNVPLSPRRYRERFGSPPAPQADWQLLDTGHDYTALDVLMPHPIYAPMHWVCILNPSRESFQSSGPLLQEAYGRAARRH</sequence>
<evidence type="ECO:0000313" key="3">
    <source>
        <dbReference type="Proteomes" id="UP001595748"/>
    </source>
</evidence>
<proteinExistence type="predicted"/>
<evidence type="ECO:0000313" key="2">
    <source>
        <dbReference type="EMBL" id="MFC3863060.1"/>
    </source>
</evidence>
<evidence type="ECO:0000259" key="1">
    <source>
        <dbReference type="Pfam" id="PF19694"/>
    </source>
</evidence>
<dbReference type="Pfam" id="PF19694">
    <property type="entry name" value="DUF6194"/>
    <property type="match status" value="1"/>
</dbReference>
<protein>
    <submittedName>
        <fullName evidence="2">DUF6194 family protein</fullName>
    </submittedName>
</protein>
<gene>
    <name evidence="2" type="ORF">ACFOPQ_20050</name>
</gene>
<name>A0ABV8AD67_9DEIO</name>
<keyword evidence="3" id="KW-1185">Reference proteome</keyword>